<protein>
    <recommendedName>
        <fullName evidence="1">F-box domain-containing protein</fullName>
    </recommendedName>
</protein>
<evidence type="ECO:0000313" key="3">
    <source>
        <dbReference type="Proteomes" id="UP000800039"/>
    </source>
</evidence>
<accession>A0A9P4GNZ7</accession>
<evidence type="ECO:0000259" key="1">
    <source>
        <dbReference type="PROSITE" id="PS50181"/>
    </source>
</evidence>
<keyword evidence="3" id="KW-1185">Reference proteome</keyword>
<dbReference type="Proteomes" id="UP000800039">
    <property type="component" value="Unassembled WGS sequence"/>
</dbReference>
<dbReference type="OrthoDB" id="3798179at2759"/>
<sequence length="469" mass="53790">MSNYDDLPSELKRQVAFYLSSKDLAALSCVNKSQAAVAQDQLYYAPEILKPDEGYRLMLLLRTLFARPQLMQKTHSLSIAVVDCSMPFGPESSLKVTEEHRHFWDDSEDSPWCPDYHDIQAKLIHQLSKHGVTELSNPEWIQKIQKWYTAPFYGGLLTILPNLEHLSLSCYVKPVTEPVIAQIRRWGLGSPFSNDIKRVRPPCRIAEGRNDGFPNNLFGLSKDEDLDSTVSQHFKLKMLDLVSGYLSRPFWQFYGLQCIKLSSQSAIACGPFPTRLEICLTHGFNDWSLAELGLYLRSGSLLKHIKIRFEPLPDEKGGIHPNVRFWHFSNLLKTMEASASTLETLALVPTDYAKMDIFRYIDQDLCFWRFTQLRKLTLPSQWSSQSKVGKLPPNIEELKLLFTHPMASQLADDIVNHKLEFGKLCRLDLVFQGESDVAVEESFWAKFKDNRISVYVWVREHSLFAARPA</sequence>
<dbReference type="CDD" id="cd09917">
    <property type="entry name" value="F-box_SF"/>
    <property type="match status" value="1"/>
</dbReference>
<dbReference type="GeneID" id="63850366"/>
<dbReference type="EMBL" id="ML976615">
    <property type="protein sequence ID" value="KAF1849167.1"/>
    <property type="molecule type" value="Genomic_DNA"/>
</dbReference>
<proteinExistence type="predicted"/>
<reference evidence="2" key="1">
    <citation type="submission" date="2020-01" db="EMBL/GenBank/DDBJ databases">
        <authorList>
            <consortium name="DOE Joint Genome Institute"/>
            <person name="Haridas S."/>
            <person name="Albert R."/>
            <person name="Binder M."/>
            <person name="Bloem J."/>
            <person name="Labutti K."/>
            <person name="Salamov A."/>
            <person name="Andreopoulos B."/>
            <person name="Baker S.E."/>
            <person name="Barry K."/>
            <person name="Bills G."/>
            <person name="Bluhm B.H."/>
            <person name="Cannon C."/>
            <person name="Castanera R."/>
            <person name="Culley D.E."/>
            <person name="Daum C."/>
            <person name="Ezra D."/>
            <person name="Gonzalez J.B."/>
            <person name="Henrissat B."/>
            <person name="Kuo A."/>
            <person name="Liang C."/>
            <person name="Lipzen A."/>
            <person name="Lutzoni F."/>
            <person name="Magnuson J."/>
            <person name="Mondo S."/>
            <person name="Nolan M."/>
            <person name="Ohm R."/>
            <person name="Pangilinan J."/>
            <person name="Park H.-J."/>
            <person name="Ramirez L."/>
            <person name="Alfaro M."/>
            <person name="Sun H."/>
            <person name="Tritt A."/>
            <person name="Yoshinaga Y."/>
            <person name="Zwiers L.-H."/>
            <person name="Turgeon B.G."/>
            <person name="Goodwin S.B."/>
            <person name="Spatafora J.W."/>
            <person name="Crous P.W."/>
            <person name="Grigoriev I.V."/>
        </authorList>
    </citation>
    <scope>NUCLEOTIDE SEQUENCE</scope>
    <source>
        <strain evidence="2">CBS 394.84</strain>
    </source>
</reference>
<dbReference type="InterPro" id="IPR001810">
    <property type="entry name" value="F-box_dom"/>
</dbReference>
<feature type="domain" description="F-box" evidence="1">
    <location>
        <begin position="1"/>
        <end position="47"/>
    </location>
</feature>
<gene>
    <name evidence="2" type="ORF">K460DRAFT_365078</name>
</gene>
<comment type="caution">
    <text evidence="2">The sequence shown here is derived from an EMBL/GenBank/DDBJ whole genome shotgun (WGS) entry which is preliminary data.</text>
</comment>
<dbReference type="PROSITE" id="PS50181">
    <property type="entry name" value="FBOX"/>
    <property type="match status" value="1"/>
</dbReference>
<dbReference type="RefSeq" id="XP_040791730.1">
    <property type="nucleotide sequence ID" value="XM_040933115.1"/>
</dbReference>
<evidence type="ECO:0000313" key="2">
    <source>
        <dbReference type="EMBL" id="KAF1849167.1"/>
    </source>
</evidence>
<organism evidence="2 3">
    <name type="scientific">Cucurbitaria berberidis CBS 394.84</name>
    <dbReference type="NCBI Taxonomy" id="1168544"/>
    <lineage>
        <taxon>Eukaryota</taxon>
        <taxon>Fungi</taxon>
        <taxon>Dikarya</taxon>
        <taxon>Ascomycota</taxon>
        <taxon>Pezizomycotina</taxon>
        <taxon>Dothideomycetes</taxon>
        <taxon>Pleosporomycetidae</taxon>
        <taxon>Pleosporales</taxon>
        <taxon>Pleosporineae</taxon>
        <taxon>Cucurbitariaceae</taxon>
        <taxon>Cucurbitaria</taxon>
    </lineage>
</organism>
<name>A0A9P4GNZ7_9PLEO</name>
<dbReference type="AlphaFoldDB" id="A0A9P4GNZ7"/>